<gene>
    <name evidence="2" type="ORF">BCV69DRAFT_299241</name>
</gene>
<protein>
    <submittedName>
        <fullName evidence="2">Uncharacterized protein</fullName>
    </submittedName>
</protein>
<feature type="region of interest" description="Disordered" evidence="1">
    <location>
        <begin position="140"/>
        <end position="159"/>
    </location>
</feature>
<evidence type="ECO:0000313" key="2">
    <source>
        <dbReference type="EMBL" id="PWN20763.1"/>
    </source>
</evidence>
<reference evidence="2 3" key="1">
    <citation type="journal article" date="2018" name="Mol. Biol. Evol.">
        <title>Broad Genomic Sampling Reveals a Smut Pathogenic Ancestry of the Fungal Clade Ustilaginomycotina.</title>
        <authorList>
            <person name="Kijpornyongpan T."/>
            <person name="Mondo S.J."/>
            <person name="Barry K."/>
            <person name="Sandor L."/>
            <person name="Lee J."/>
            <person name="Lipzen A."/>
            <person name="Pangilinan J."/>
            <person name="LaButti K."/>
            <person name="Hainaut M."/>
            <person name="Henrissat B."/>
            <person name="Grigoriev I.V."/>
            <person name="Spatafora J.W."/>
            <person name="Aime M.C."/>
        </authorList>
    </citation>
    <scope>NUCLEOTIDE SEQUENCE [LARGE SCALE GENOMIC DNA]</scope>
    <source>
        <strain evidence="2 3">MCA 4718</strain>
    </source>
</reference>
<dbReference type="Proteomes" id="UP000245942">
    <property type="component" value="Unassembled WGS sequence"/>
</dbReference>
<feature type="region of interest" description="Disordered" evidence="1">
    <location>
        <begin position="789"/>
        <end position="808"/>
    </location>
</feature>
<dbReference type="GeneID" id="37016043"/>
<dbReference type="RefSeq" id="XP_025347923.1">
    <property type="nucleotide sequence ID" value="XM_025494309.1"/>
</dbReference>
<feature type="region of interest" description="Disordered" evidence="1">
    <location>
        <begin position="511"/>
        <end position="542"/>
    </location>
</feature>
<accession>A0A316U8Q8</accession>
<feature type="region of interest" description="Disordered" evidence="1">
    <location>
        <begin position="301"/>
        <end position="388"/>
    </location>
</feature>
<feature type="compositionally biased region" description="Basic and acidic residues" evidence="1">
    <location>
        <begin position="748"/>
        <end position="758"/>
    </location>
</feature>
<evidence type="ECO:0000256" key="1">
    <source>
        <dbReference type="SAM" id="MobiDB-lite"/>
    </source>
</evidence>
<feature type="compositionally biased region" description="Polar residues" evidence="1">
    <location>
        <begin position="325"/>
        <end position="348"/>
    </location>
</feature>
<dbReference type="EMBL" id="KZ819327">
    <property type="protein sequence ID" value="PWN20763.1"/>
    <property type="molecule type" value="Genomic_DNA"/>
</dbReference>
<feature type="compositionally biased region" description="Low complexity" evidence="1">
    <location>
        <begin position="355"/>
        <end position="369"/>
    </location>
</feature>
<feature type="region of interest" description="Disordered" evidence="1">
    <location>
        <begin position="651"/>
        <end position="678"/>
    </location>
</feature>
<name>A0A316U8Q8_9BASI</name>
<keyword evidence="3" id="KW-1185">Reference proteome</keyword>
<dbReference type="AlphaFoldDB" id="A0A316U8Q8"/>
<feature type="compositionally biased region" description="Polar residues" evidence="1">
    <location>
        <begin position="654"/>
        <end position="663"/>
    </location>
</feature>
<feature type="region of interest" description="Disordered" evidence="1">
    <location>
        <begin position="817"/>
        <end position="836"/>
    </location>
</feature>
<proteinExistence type="predicted"/>
<organism evidence="2 3">
    <name type="scientific">Pseudomicrostroma glucosiphilum</name>
    <dbReference type="NCBI Taxonomy" id="1684307"/>
    <lineage>
        <taxon>Eukaryota</taxon>
        <taxon>Fungi</taxon>
        <taxon>Dikarya</taxon>
        <taxon>Basidiomycota</taxon>
        <taxon>Ustilaginomycotina</taxon>
        <taxon>Exobasidiomycetes</taxon>
        <taxon>Microstromatales</taxon>
        <taxon>Microstromatales incertae sedis</taxon>
        <taxon>Pseudomicrostroma</taxon>
    </lineage>
</organism>
<feature type="compositionally biased region" description="Polar residues" evidence="1">
    <location>
        <begin position="370"/>
        <end position="383"/>
    </location>
</feature>
<sequence length="836" mass="91064">MPVSKIRAKVRATRQKRHIPSVRKSFLNDVPADTIEEKRARMMDSRASVYPARYHDLFAAESSDDGVNKYCRSEYGNRSGSGETIEVVPALQLLLSRDVERLPPNTLPMELVAVASFRVNEAASALQELCTAFSTRTALENERDTPATPTLKHKKSSTKSAKQVAVADARSKSFFQTLNRLDELIELRQAVANLHDAFTSNTLEVVRQAQALKSKENRRIPRKAVPPLTNIGRSDVFLDSVARLEATSPVINRFRMSLASDLCPFPTIAGLHTLAVDTESEAVRERLESDAMMKALGVRPFHPCQAAPSPRREDRKSSLEVIGTLPSTRRSFDSASSCDISESQTTGTSDHDESGSSVSHSSSSASSYSQTGTGETSPQSETSLPEVDLGMCGPFSGLSFLKIDPMKAAQHLHATPDSALHYLHHPVSPKTARIKDANGDPWVTFRSDEDDGDGDGRCAQTSVQSEGFRDRLASAPDVFLVDPTKRNIGRITEDMAHLNLSHRKASLQVQTLVGQKPVRPKKHRERSSPNVSPSADKLPEQQFTARLPPVGQVEETVPEEVLQNQSDDQDGQDLIIPVRPAPAAAPIKAATKPPSTVSQCIPATLPPPVPSAKLRSQPGAKPVQVMAPSCEGKVARVGEIWERLHKRELEDATTHAQPTTSHLPTADLPRPHPGHLDFTQRLSTVPYRQPTSKGTRRRPSVIVGGQICDVLTTPTASNTSFQALTPPPPTPMTAREVSYAGETCGDQRNSHAGDDKLSHPPQVEKPAEAAVVSGDAGKAALHAQLKTIAELESPLKTGSEDRSRPAWWKEQAEMVERADKRKEELASIEASMASFE</sequence>
<evidence type="ECO:0000313" key="3">
    <source>
        <dbReference type="Proteomes" id="UP000245942"/>
    </source>
</evidence>
<feature type="region of interest" description="Disordered" evidence="1">
    <location>
        <begin position="743"/>
        <end position="777"/>
    </location>
</feature>